<dbReference type="SUPFAM" id="SSF55729">
    <property type="entry name" value="Acyl-CoA N-acyltransferases (Nat)"/>
    <property type="match status" value="1"/>
</dbReference>
<dbReference type="Proteomes" id="UP000580891">
    <property type="component" value="Unassembled WGS sequence"/>
</dbReference>
<dbReference type="Pfam" id="PF13527">
    <property type="entry name" value="Acetyltransf_9"/>
    <property type="match status" value="1"/>
</dbReference>
<dbReference type="InterPro" id="IPR025559">
    <property type="entry name" value="Eis_dom"/>
</dbReference>
<dbReference type="SUPFAM" id="SSF55718">
    <property type="entry name" value="SCP-like"/>
    <property type="match status" value="1"/>
</dbReference>
<dbReference type="PROSITE" id="PS51186">
    <property type="entry name" value="GNAT"/>
    <property type="match status" value="1"/>
</dbReference>
<dbReference type="InterPro" id="IPR016181">
    <property type="entry name" value="Acyl_CoA_acyltransferase"/>
</dbReference>
<proteinExistence type="predicted"/>
<dbReference type="InterPro" id="IPR036527">
    <property type="entry name" value="SCP2_sterol-bd_dom_sf"/>
</dbReference>
<dbReference type="Gene3D" id="3.30.1050.10">
    <property type="entry name" value="SCP2 sterol-binding domain"/>
    <property type="match status" value="1"/>
</dbReference>
<dbReference type="CDD" id="cd04301">
    <property type="entry name" value="NAT_SF"/>
    <property type="match status" value="1"/>
</dbReference>
<dbReference type="InterPro" id="IPR041380">
    <property type="entry name" value="Acetyltransf_17"/>
</dbReference>
<keyword evidence="2" id="KW-0808">Transferase</keyword>
<dbReference type="PANTHER" id="PTHR37817">
    <property type="entry name" value="N-ACETYLTRANSFERASE EIS"/>
    <property type="match status" value="1"/>
</dbReference>
<sequence length="391" mass="46255">MSDIRLLAEEDYEEVFRLSEYAFQYQLTEQQKEIRKQWMNKQDILGDVEDGRLTAKAHLLPFTVFIYGKEFHMSGVAGVATWPEYRRKGKVAKLLKVALERMREKGECLSFLHPFQVNFYRKFGWELFASYKKLTIENKHLILLAPTKGRVERISREDVPQVLNPIYEAYMLQYNGGLKRTPFWWKHYVLTKEMHAVVYVDEQNEKTGYMLYEMKNRHMNVKEMIALTEEAKRGLWNFICQHDSMADKVTIITSVDDLLPYLLHEPRITQEIYPYIMARIVDLEKFLKAYPFVKTEGTLLLHVHDEFAPWNSAIYQISESGVNVFRKENVSCMHPPKRGLQLDVNTATALLLGYERPFAFYRMGKLKGNEKEVEHLEKMLPQRTTFFIDFF</sequence>
<dbReference type="Pfam" id="PF17668">
    <property type="entry name" value="Acetyltransf_17"/>
    <property type="match status" value="1"/>
</dbReference>
<evidence type="ECO:0000313" key="3">
    <source>
        <dbReference type="Proteomes" id="UP000580891"/>
    </source>
</evidence>
<reference evidence="2 3" key="1">
    <citation type="submission" date="2020-07" db="EMBL/GenBank/DDBJ databases">
        <title>Genomic Encyclopedia of Type Strains, Phase IV (KMG-IV): sequencing the most valuable type-strain genomes for metagenomic binning, comparative biology and taxonomic classification.</title>
        <authorList>
            <person name="Goeker M."/>
        </authorList>
    </citation>
    <scope>NUCLEOTIDE SEQUENCE [LARGE SCALE GENOMIC DNA]</scope>
    <source>
        <strain evidence="2 3">DSM 25220</strain>
    </source>
</reference>
<comment type="caution">
    <text evidence="2">The sequence shown here is derived from an EMBL/GenBank/DDBJ whole genome shotgun (WGS) entry which is preliminary data.</text>
</comment>
<protein>
    <submittedName>
        <fullName evidence="2">Putative acetyltransferase</fullName>
    </submittedName>
</protein>
<evidence type="ECO:0000313" key="2">
    <source>
        <dbReference type="EMBL" id="MBA2872672.1"/>
    </source>
</evidence>
<organism evidence="2 3">
    <name type="scientific">[Anoxybacillus] calidus</name>
    <dbReference type="NCBI Taxonomy" id="575178"/>
    <lineage>
        <taxon>Bacteria</taxon>
        <taxon>Bacillati</taxon>
        <taxon>Bacillota</taxon>
        <taxon>Bacilli</taxon>
        <taxon>Bacillales</taxon>
        <taxon>Anoxybacillaceae</taxon>
        <taxon>Paranoxybacillus</taxon>
    </lineage>
</organism>
<dbReference type="InterPro" id="IPR000182">
    <property type="entry name" value="GNAT_dom"/>
</dbReference>
<dbReference type="GO" id="GO:0034069">
    <property type="term" value="F:aminoglycoside N-acetyltransferase activity"/>
    <property type="evidence" value="ECO:0007669"/>
    <property type="project" value="TreeGrafter"/>
</dbReference>
<feature type="domain" description="N-acetyltransferase" evidence="1">
    <location>
        <begin position="2"/>
        <end position="148"/>
    </location>
</feature>
<dbReference type="AlphaFoldDB" id="A0A7V9Z220"/>
<gene>
    <name evidence="2" type="ORF">HNQ85_002984</name>
</gene>
<keyword evidence="3" id="KW-1185">Reference proteome</keyword>
<dbReference type="EMBL" id="JACDUU010000008">
    <property type="protein sequence ID" value="MBA2872672.1"/>
    <property type="molecule type" value="Genomic_DNA"/>
</dbReference>
<dbReference type="Pfam" id="PF13530">
    <property type="entry name" value="SCP2_2"/>
    <property type="match status" value="1"/>
</dbReference>
<dbReference type="GO" id="GO:0030649">
    <property type="term" value="P:aminoglycoside antibiotic catabolic process"/>
    <property type="evidence" value="ECO:0007669"/>
    <property type="project" value="TreeGrafter"/>
</dbReference>
<dbReference type="RefSeq" id="WP_181538430.1">
    <property type="nucleotide sequence ID" value="NZ_JACDUU010000008.1"/>
</dbReference>
<name>A0A7V9Z220_9BACL</name>
<dbReference type="InterPro" id="IPR051554">
    <property type="entry name" value="Acetyltransferase_Eis"/>
</dbReference>
<dbReference type="PANTHER" id="PTHR37817:SF1">
    <property type="entry name" value="N-ACETYLTRANSFERASE EIS"/>
    <property type="match status" value="1"/>
</dbReference>
<accession>A0A7V9Z220</accession>
<dbReference type="Gene3D" id="3.40.630.30">
    <property type="match status" value="2"/>
</dbReference>
<evidence type="ECO:0000259" key="1">
    <source>
        <dbReference type="PROSITE" id="PS51186"/>
    </source>
</evidence>